<evidence type="ECO:0000259" key="10">
    <source>
        <dbReference type="Pfam" id="PF21088"/>
    </source>
</evidence>
<evidence type="ECO:0000256" key="3">
    <source>
        <dbReference type="ARBA" id="ARBA00022475"/>
    </source>
</evidence>
<gene>
    <name evidence="11" type="ORF">GCM10025862_06940</name>
</gene>
<dbReference type="Pfam" id="PF21082">
    <property type="entry name" value="MS_channel_3rd"/>
    <property type="match status" value="1"/>
</dbReference>
<feature type="domain" description="Mechanosensitive ion channel MscS C-terminal" evidence="9">
    <location>
        <begin position="240"/>
        <end position="325"/>
    </location>
</feature>
<evidence type="ECO:0000256" key="4">
    <source>
        <dbReference type="ARBA" id="ARBA00022692"/>
    </source>
</evidence>
<dbReference type="InterPro" id="IPR011066">
    <property type="entry name" value="MscS_channel_C_sf"/>
</dbReference>
<dbReference type="SUPFAM" id="SSF82689">
    <property type="entry name" value="Mechanosensitive channel protein MscS (YggB), C-terminal domain"/>
    <property type="match status" value="1"/>
</dbReference>
<keyword evidence="12" id="KW-1185">Reference proteome</keyword>
<name>A0ABQ6HJP8_9MICO</name>
<evidence type="ECO:0000256" key="6">
    <source>
        <dbReference type="ARBA" id="ARBA00023136"/>
    </source>
</evidence>
<accession>A0ABQ6HJP8</accession>
<dbReference type="Pfam" id="PF00924">
    <property type="entry name" value="MS_channel_2nd"/>
    <property type="match status" value="1"/>
</dbReference>
<reference evidence="12" key="1">
    <citation type="journal article" date="2019" name="Int. J. Syst. Evol. Microbiol.">
        <title>The Global Catalogue of Microorganisms (GCM) 10K type strain sequencing project: providing services to taxonomists for standard genome sequencing and annotation.</title>
        <authorList>
            <consortium name="The Broad Institute Genomics Platform"/>
            <consortium name="The Broad Institute Genome Sequencing Center for Infectious Disease"/>
            <person name="Wu L."/>
            <person name="Ma J."/>
        </authorList>
    </citation>
    <scope>NUCLEOTIDE SEQUENCE [LARGE SCALE GENOMIC DNA]</scope>
    <source>
        <strain evidence="12">NBRC 105830</strain>
    </source>
</reference>
<evidence type="ECO:0000313" key="12">
    <source>
        <dbReference type="Proteomes" id="UP001157109"/>
    </source>
</evidence>
<keyword evidence="4 7" id="KW-0812">Transmembrane</keyword>
<evidence type="ECO:0000259" key="8">
    <source>
        <dbReference type="Pfam" id="PF00924"/>
    </source>
</evidence>
<keyword evidence="6 7" id="KW-0472">Membrane</keyword>
<protein>
    <submittedName>
        <fullName evidence="11">Mechanosensitive ion channel protein MscS</fullName>
    </submittedName>
</protein>
<dbReference type="Gene3D" id="1.10.287.1260">
    <property type="match status" value="1"/>
</dbReference>
<proteinExistence type="inferred from homology"/>
<comment type="similarity">
    <text evidence="2">Belongs to the MscS (TC 1.A.23) family.</text>
</comment>
<keyword evidence="3" id="KW-1003">Cell membrane</keyword>
<feature type="transmembrane region" description="Helical" evidence="7">
    <location>
        <begin position="122"/>
        <end position="141"/>
    </location>
</feature>
<dbReference type="RefSeq" id="WP_284283731.1">
    <property type="nucleotide sequence ID" value="NZ_BSUJ01000001.1"/>
</dbReference>
<evidence type="ECO:0000256" key="2">
    <source>
        <dbReference type="ARBA" id="ARBA00008017"/>
    </source>
</evidence>
<dbReference type="EMBL" id="BSUJ01000001">
    <property type="protein sequence ID" value="GMA18673.1"/>
    <property type="molecule type" value="Genomic_DNA"/>
</dbReference>
<dbReference type="PANTHER" id="PTHR30460">
    <property type="entry name" value="MODERATE CONDUCTANCE MECHANOSENSITIVE CHANNEL YBIO"/>
    <property type="match status" value="1"/>
</dbReference>
<dbReference type="InterPro" id="IPR049278">
    <property type="entry name" value="MS_channel_C"/>
</dbReference>
<dbReference type="InterPro" id="IPR045276">
    <property type="entry name" value="YbiO_bact"/>
</dbReference>
<dbReference type="PANTHER" id="PTHR30460:SF0">
    <property type="entry name" value="MODERATE CONDUCTANCE MECHANOSENSITIVE CHANNEL YBIO"/>
    <property type="match status" value="1"/>
</dbReference>
<evidence type="ECO:0000259" key="9">
    <source>
        <dbReference type="Pfam" id="PF21082"/>
    </source>
</evidence>
<dbReference type="SUPFAM" id="SSF50182">
    <property type="entry name" value="Sm-like ribonucleoproteins"/>
    <property type="match status" value="1"/>
</dbReference>
<dbReference type="Pfam" id="PF21088">
    <property type="entry name" value="MS_channel_1st"/>
    <property type="match status" value="1"/>
</dbReference>
<evidence type="ECO:0000313" key="11">
    <source>
        <dbReference type="EMBL" id="GMA18673.1"/>
    </source>
</evidence>
<dbReference type="Gene3D" id="2.30.30.60">
    <property type="match status" value="1"/>
</dbReference>
<evidence type="ECO:0000256" key="1">
    <source>
        <dbReference type="ARBA" id="ARBA00004651"/>
    </source>
</evidence>
<dbReference type="InterPro" id="IPR049142">
    <property type="entry name" value="MS_channel_1st"/>
</dbReference>
<keyword evidence="5 7" id="KW-1133">Transmembrane helix</keyword>
<feature type="domain" description="Mechanosensitive ion channel MscS" evidence="8">
    <location>
        <begin position="169"/>
        <end position="231"/>
    </location>
</feature>
<sequence length="346" mass="37615">MWIAPLTPAPSPHALTWESAWEWFQGGPLTVAAIVVGAALVRFLVHRFIDGMVAGLVARTARTARAERRPTSDTVDRTPTSELPVLRRKARLIGRSWAQTWQEVTPSQSLERQEQRVRTLGAVLRSIATVVIVLTAILMIGDQLGINITPILASASVGGVALAFGAQSLVKDFLSGMFMIFEDQYGVGDVIDTGDVIGTVEDVSLRVTKIRDFNGVLWYIRNGEILRVANRSQGWSMSIVDIPVSVSENMHRVLAIISGAIKNMDADPEWHDQLLEEPEVGGIESITAGVATVRITAKCAPNESVPVAREIRERVMAALSKEGIRLAQLPLTGLTQTQVLPKVTSS</sequence>
<dbReference type="Proteomes" id="UP001157109">
    <property type="component" value="Unassembled WGS sequence"/>
</dbReference>
<dbReference type="InterPro" id="IPR011014">
    <property type="entry name" value="MscS_channel_TM-2"/>
</dbReference>
<feature type="domain" description="Mechanosensitive ion channel transmembrane helices 2/3" evidence="10">
    <location>
        <begin position="127"/>
        <end position="167"/>
    </location>
</feature>
<organism evidence="11 12">
    <name type="scientific">Arsenicicoccus piscis</name>
    <dbReference type="NCBI Taxonomy" id="673954"/>
    <lineage>
        <taxon>Bacteria</taxon>
        <taxon>Bacillati</taxon>
        <taxon>Actinomycetota</taxon>
        <taxon>Actinomycetes</taxon>
        <taxon>Micrococcales</taxon>
        <taxon>Intrasporangiaceae</taxon>
        <taxon>Arsenicicoccus</taxon>
    </lineage>
</organism>
<evidence type="ECO:0000256" key="5">
    <source>
        <dbReference type="ARBA" id="ARBA00022989"/>
    </source>
</evidence>
<comment type="subcellular location">
    <subcellularLocation>
        <location evidence="1">Cell membrane</location>
        <topology evidence="1">Multi-pass membrane protein</topology>
    </subcellularLocation>
</comment>
<feature type="transmembrane region" description="Helical" evidence="7">
    <location>
        <begin position="147"/>
        <end position="170"/>
    </location>
</feature>
<evidence type="ECO:0000256" key="7">
    <source>
        <dbReference type="SAM" id="Phobius"/>
    </source>
</evidence>
<dbReference type="InterPro" id="IPR023408">
    <property type="entry name" value="MscS_beta-dom_sf"/>
</dbReference>
<dbReference type="Gene3D" id="3.30.70.100">
    <property type="match status" value="1"/>
</dbReference>
<dbReference type="InterPro" id="IPR010920">
    <property type="entry name" value="LSM_dom_sf"/>
</dbReference>
<dbReference type="SUPFAM" id="SSF82861">
    <property type="entry name" value="Mechanosensitive channel protein MscS (YggB), transmembrane region"/>
    <property type="match status" value="1"/>
</dbReference>
<feature type="transmembrane region" description="Helical" evidence="7">
    <location>
        <begin position="23"/>
        <end position="45"/>
    </location>
</feature>
<comment type="caution">
    <text evidence="11">The sequence shown here is derived from an EMBL/GenBank/DDBJ whole genome shotgun (WGS) entry which is preliminary data.</text>
</comment>
<dbReference type="InterPro" id="IPR006685">
    <property type="entry name" value="MscS_channel_2nd"/>
</dbReference>